<organism evidence="2 3">
    <name type="scientific">Maribellus comscasis</name>
    <dbReference type="NCBI Taxonomy" id="2681766"/>
    <lineage>
        <taxon>Bacteria</taxon>
        <taxon>Pseudomonadati</taxon>
        <taxon>Bacteroidota</taxon>
        <taxon>Bacteroidia</taxon>
        <taxon>Marinilabiliales</taxon>
        <taxon>Prolixibacteraceae</taxon>
        <taxon>Maribellus</taxon>
    </lineage>
</organism>
<dbReference type="PANTHER" id="PTHR46401">
    <property type="entry name" value="GLYCOSYLTRANSFERASE WBBK-RELATED"/>
    <property type="match status" value="1"/>
</dbReference>
<keyword evidence="3" id="KW-1185">Reference proteome</keyword>
<dbReference type="EMBL" id="CP046401">
    <property type="protein sequence ID" value="QGY42463.1"/>
    <property type="molecule type" value="Genomic_DNA"/>
</dbReference>
<protein>
    <recommendedName>
        <fullName evidence="4">Glycosyltransferase</fullName>
    </recommendedName>
</protein>
<evidence type="ECO:0000313" key="3">
    <source>
        <dbReference type="Proteomes" id="UP000428260"/>
    </source>
</evidence>
<dbReference type="KEGG" id="mcos:GM418_01975"/>
<dbReference type="Proteomes" id="UP000428260">
    <property type="component" value="Chromosome"/>
</dbReference>
<accession>A0A6I6JR63</accession>
<reference evidence="2 3" key="1">
    <citation type="submission" date="2019-11" db="EMBL/GenBank/DDBJ databases">
        <authorList>
            <person name="Zheng R.K."/>
            <person name="Sun C.M."/>
        </authorList>
    </citation>
    <scope>NUCLEOTIDE SEQUENCE [LARGE SCALE GENOMIC DNA]</scope>
    <source>
        <strain evidence="2 3">WC007</strain>
    </source>
</reference>
<dbReference type="AlphaFoldDB" id="A0A6I6JR63"/>
<evidence type="ECO:0008006" key="4">
    <source>
        <dbReference type="Google" id="ProtNLM"/>
    </source>
</evidence>
<dbReference type="RefSeq" id="WP_158862628.1">
    <property type="nucleotide sequence ID" value="NZ_CP046401.1"/>
</dbReference>
<dbReference type="Gene3D" id="3.40.50.2000">
    <property type="entry name" value="Glycogen Phosphorylase B"/>
    <property type="match status" value="1"/>
</dbReference>
<dbReference type="SUPFAM" id="SSF53756">
    <property type="entry name" value="UDP-Glycosyltransferase/glycogen phosphorylase"/>
    <property type="match status" value="1"/>
</dbReference>
<dbReference type="GO" id="GO:0016757">
    <property type="term" value="F:glycosyltransferase activity"/>
    <property type="evidence" value="ECO:0007669"/>
    <property type="project" value="TreeGrafter"/>
</dbReference>
<dbReference type="GO" id="GO:0009103">
    <property type="term" value="P:lipopolysaccharide biosynthetic process"/>
    <property type="evidence" value="ECO:0007669"/>
    <property type="project" value="TreeGrafter"/>
</dbReference>
<proteinExistence type="predicted"/>
<dbReference type="PANTHER" id="PTHR46401:SF2">
    <property type="entry name" value="GLYCOSYLTRANSFERASE WBBK-RELATED"/>
    <property type="match status" value="1"/>
</dbReference>
<keyword evidence="1" id="KW-0808">Transferase</keyword>
<gene>
    <name evidence="2" type="ORF">GM418_01975</name>
</gene>
<evidence type="ECO:0000256" key="1">
    <source>
        <dbReference type="ARBA" id="ARBA00022679"/>
    </source>
</evidence>
<name>A0A6I6JR63_9BACT</name>
<sequence length="483" mass="55625">MKLSELRIGIIHSLIGKNDGVSIVIDQTVKAMSKHMKINIGNFFFLAAHSSPRFNAQTDDVFWHKSEAHKEILINFNNENAEGLDELIHENALYAKNVIKKWVDDNYIDLIIAHNTSHPYNFITAVGLGYYFEELQAEGFIWPKLMVWWHDSYFERSIFAHPNPVIQKYLKYLPGAYVNSIAFINKKQVELGKKVFQMYNKVIDIDRFFENRTAVVPNTSDIPWEWEQLRSQNEFPIAPPQDSYNNSLFKDIGLEQEAKSKGFTLEDTVILLQHTRVVPRKKIELAIDLAFELEKKFKKNGKPKCVALVVSGHSGDEQNAYLNTLYEHYTEKCKLDPDSSVLLIFGEHHVLSHRDIIVDTKFYKFAEIPSVIAAHGGIGTYFSDVEGFGNNLLEMISLGLPAVINKYEIYKEEIEKLGFILPAIDNTGITKELVDQSYRLLTDIEYRNHVVLHNLKILKDNFDHEIIASKLKPIIKSMFMRSL</sequence>
<evidence type="ECO:0000313" key="2">
    <source>
        <dbReference type="EMBL" id="QGY42463.1"/>
    </source>
</evidence>